<dbReference type="Gene3D" id="3.30.420.10">
    <property type="entry name" value="Ribonuclease H-like superfamily/Ribonuclease H"/>
    <property type="match status" value="1"/>
</dbReference>
<gene>
    <name evidence="2" type="ORF">EPI10_011556</name>
</gene>
<protein>
    <submittedName>
        <fullName evidence="2">Transcription factor TFIIIB component B</fullName>
    </submittedName>
</protein>
<name>A0A5B6W8M9_9ROSI</name>
<dbReference type="GO" id="GO:0003676">
    <property type="term" value="F:nucleic acid binding"/>
    <property type="evidence" value="ECO:0007669"/>
    <property type="project" value="InterPro"/>
</dbReference>
<dbReference type="InterPro" id="IPR002156">
    <property type="entry name" value="RNaseH_domain"/>
</dbReference>
<reference evidence="3" key="1">
    <citation type="journal article" date="2019" name="Plant Biotechnol. J.">
        <title>Genome sequencing of the Australian wild diploid species Gossypium australe highlights disease resistance and delayed gland morphogenesis.</title>
        <authorList>
            <person name="Cai Y."/>
            <person name="Cai X."/>
            <person name="Wang Q."/>
            <person name="Wang P."/>
            <person name="Zhang Y."/>
            <person name="Cai C."/>
            <person name="Xu Y."/>
            <person name="Wang K."/>
            <person name="Zhou Z."/>
            <person name="Wang C."/>
            <person name="Geng S."/>
            <person name="Li B."/>
            <person name="Dong Q."/>
            <person name="Hou Y."/>
            <person name="Wang H."/>
            <person name="Ai P."/>
            <person name="Liu Z."/>
            <person name="Yi F."/>
            <person name="Sun M."/>
            <person name="An G."/>
            <person name="Cheng J."/>
            <person name="Zhang Y."/>
            <person name="Shi Q."/>
            <person name="Xie Y."/>
            <person name="Shi X."/>
            <person name="Chang Y."/>
            <person name="Huang F."/>
            <person name="Chen Y."/>
            <person name="Hong S."/>
            <person name="Mi L."/>
            <person name="Sun Q."/>
            <person name="Zhang L."/>
            <person name="Zhou B."/>
            <person name="Peng R."/>
            <person name="Zhang X."/>
            <person name="Liu F."/>
        </authorList>
    </citation>
    <scope>NUCLEOTIDE SEQUENCE [LARGE SCALE GENOMIC DNA]</scope>
    <source>
        <strain evidence="3">cv. PA1801</strain>
    </source>
</reference>
<dbReference type="PANTHER" id="PTHR47074:SF48">
    <property type="entry name" value="POLYNUCLEOTIDYL TRANSFERASE, RIBONUCLEASE H-LIKE SUPERFAMILY PROTEIN"/>
    <property type="match status" value="1"/>
</dbReference>
<dbReference type="GO" id="GO:0004523">
    <property type="term" value="F:RNA-DNA hybrid ribonuclease activity"/>
    <property type="evidence" value="ECO:0007669"/>
    <property type="project" value="InterPro"/>
</dbReference>
<feature type="domain" description="RNase H type-1" evidence="1">
    <location>
        <begin position="72"/>
        <end position="149"/>
    </location>
</feature>
<dbReference type="PANTHER" id="PTHR47074">
    <property type="entry name" value="BNAC02G40300D PROTEIN"/>
    <property type="match status" value="1"/>
</dbReference>
<dbReference type="AlphaFoldDB" id="A0A5B6W8M9"/>
<dbReference type="Pfam" id="PF13456">
    <property type="entry name" value="RVT_3"/>
    <property type="match status" value="1"/>
</dbReference>
<organism evidence="2 3">
    <name type="scientific">Gossypium australe</name>
    <dbReference type="NCBI Taxonomy" id="47621"/>
    <lineage>
        <taxon>Eukaryota</taxon>
        <taxon>Viridiplantae</taxon>
        <taxon>Streptophyta</taxon>
        <taxon>Embryophyta</taxon>
        <taxon>Tracheophyta</taxon>
        <taxon>Spermatophyta</taxon>
        <taxon>Magnoliopsida</taxon>
        <taxon>eudicotyledons</taxon>
        <taxon>Gunneridae</taxon>
        <taxon>Pentapetalae</taxon>
        <taxon>rosids</taxon>
        <taxon>malvids</taxon>
        <taxon>Malvales</taxon>
        <taxon>Malvaceae</taxon>
        <taxon>Malvoideae</taxon>
        <taxon>Gossypium</taxon>
    </lineage>
</organism>
<dbReference type="OrthoDB" id="997521at2759"/>
<accession>A0A5B6W8M9</accession>
<evidence type="ECO:0000259" key="1">
    <source>
        <dbReference type="Pfam" id="PF13456"/>
    </source>
</evidence>
<sequence>MADLITTLWNCWNSRNKFIFKGQVDSLQSIWEKASKLSNDFQIYNLMNPPILAQNGDIKKWEKPAKNTLKINFDATVKDNRMGYGFIIRDDDGFVLGGGGGFKEGRVSIQEAECIALVSSIDGAAKLNLLGEATFETDNARLVNKLNIGNEDITIIGSRVKKCK</sequence>
<evidence type="ECO:0000313" key="3">
    <source>
        <dbReference type="Proteomes" id="UP000325315"/>
    </source>
</evidence>
<dbReference type="InterPro" id="IPR036397">
    <property type="entry name" value="RNaseH_sf"/>
</dbReference>
<comment type="caution">
    <text evidence="2">The sequence shown here is derived from an EMBL/GenBank/DDBJ whole genome shotgun (WGS) entry which is preliminary data.</text>
</comment>
<dbReference type="Proteomes" id="UP000325315">
    <property type="component" value="Unassembled WGS sequence"/>
</dbReference>
<keyword evidence="3" id="KW-1185">Reference proteome</keyword>
<evidence type="ECO:0000313" key="2">
    <source>
        <dbReference type="EMBL" id="KAA3477683.1"/>
    </source>
</evidence>
<proteinExistence type="predicted"/>
<dbReference type="EMBL" id="SMMG02000004">
    <property type="protein sequence ID" value="KAA3477683.1"/>
    <property type="molecule type" value="Genomic_DNA"/>
</dbReference>
<dbReference type="InterPro" id="IPR052929">
    <property type="entry name" value="RNase_H-like_EbsB-rel"/>
</dbReference>